<reference evidence="12" key="1">
    <citation type="journal article" date="2019" name="Int. J. Syst. Evol. Microbiol.">
        <title>The Global Catalogue of Microorganisms (GCM) 10K type strain sequencing project: providing services to taxonomists for standard genome sequencing and annotation.</title>
        <authorList>
            <consortium name="The Broad Institute Genomics Platform"/>
            <consortium name="The Broad Institute Genome Sequencing Center for Infectious Disease"/>
            <person name="Wu L."/>
            <person name="Ma J."/>
        </authorList>
    </citation>
    <scope>NUCLEOTIDE SEQUENCE [LARGE SCALE GENOMIC DNA]</scope>
    <source>
        <strain evidence="12">JCM 9377</strain>
    </source>
</reference>
<comment type="caution">
    <text evidence="11">The sequence shown here is derived from an EMBL/GenBank/DDBJ whole genome shotgun (WGS) entry which is preliminary data.</text>
</comment>
<evidence type="ECO:0000256" key="3">
    <source>
        <dbReference type="ARBA" id="ARBA00022692"/>
    </source>
</evidence>
<dbReference type="PANTHER" id="PTHR11403">
    <property type="entry name" value="CYTOCHROME C OXIDASE SUBUNIT III"/>
    <property type="match status" value="1"/>
</dbReference>
<organism evidence="11 12">
    <name type="scientific">Actinocorallia longicatena</name>
    <dbReference type="NCBI Taxonomy" id="111803"/>
    <lineage>
        <taxon>Bacteria</taxon>
        <taxon>Bacillati</taxon>
        <taxon>Actinomycetota</taxon>
        <taxon>Actinomycetes</taxon>
        <taxon>Streptosporangiales</taxon>
        <taxon>Thermomonosporaceae</taxon>
        <taxon>Actinocorallia</taxon>
    </lineage>
</organism>
<gene>
    <name evidence="11" type="ORF">GCM10010468_04120</name>
</gene>
<feature type="compositionally biased region" description="Pro residues" evidence="8">
    <location>
        <begin position="1"/>
        <end position="14"/>
    </location>
</feature>
<feature type="domain" description="Heme-copper oxidase subunit III family profile" evidence="10">
    <location>
        <begin position="36"/>
        <end position="207"/>
    </location>
</feature>
<dbReference type="RefSeq" id="WP_344821428.1">
    <property type="nucleotide sequence ID" value="NZ_BAAAUV010000001.1"/>
</dbReference>
<evidence type="ECO:0000256" key="6">
    <source>
        <dbReference type="ARBA" id="ARBA00031400"/>
    </source>
</evidence>
<evidence type="ECO:0000256" key="7">
    <source>
        <dbReference type="RuleBase" id="RU003376"/>
    </source>
</evidence>
<dbReference type="Gene3D" id="1.20.120.80">
    <property type="entry name" value="Cytochrome c oxidase, subunit III, four-helix bundle"/>
    <property type="match status" value="1"/>
</dbReference>
<evidence type="ECO:0000256" key="2">
    <source>
        <dbReference type="ARBA" id="ARBA00010581"/>
    </source>
</evidence>
<dbReference type="EMBL" id="BAAAUV010000001">
    <property type="protein sequence ID" value="GAA3194345.1"/>
    <property type="molecule type" value="Genomic_DNA"/>
</dbReference>
<comment type="subcellular location">
    <subcellularLocation>
        <location evidence="7">Cell membrane</location>
        <topology evidence="7">Multi-pass membrane protein</topology>
    </subcellularLocation>
    <subcellularLocation>
        <location evidence="1">Membrane</location>
        <topology evidence="1">Multi-pass membrane protein</topology>
    </subcellularLocation>
</comment>
<dbReference type="Pfam" id="PF00510">
    <property type="entry name" value="COX3"/>
    <property type="match status" value="1"/>
</dbReference>
<dbReference type="InterPro" id="IPR035973">
    <property type="entry name" value="Cyt_c_oxidase_su3-like_sf"/>
</dbReference>
<evidence type="ECO:0000256" key="4">
    <source>
        <dbReference type="ARBA" id="ARBA00022989"/>
    </source>
</evidence>
<evidence type="ECO:0000256" key="8">
    <source>
        <dbReference type="SAM" id="MobiDB-lite"/>
    </source>
</evidence>
<evidence type="ECO:0000256" key="9">
    <source>
        <dbReference type="SAM" id="Phobius"/>
    </source>
</evidence>
<dbReference type="Proteomes" id="UP001501237">
    <property type="component" value="Unassembled WGS sequence"/>
</dbReference>
<evidence type="ECO:0000259" key="10">
    <source>
        <dbReference type="PROSITE" id="PS50253"/>
    </source>
</evidence>
<feature type="transmembrane region" description="Helical" evidence="9">
    <location>
        <begin position="36"/>
        <end position="57"/>
    </location>
</feature>
<dbReference type="PANTHER" id="PTHR11403:SF6">
    <property type="entry name" value="NITRIC OXIDE REDUCTASE SUBUNIT E"/>
    <property type="match status" value="1"/>
</dbReference>
<evidence type="ECO:0000256" key="1">
    <source>
        <dbReference type="ARBA" id="ARBA00004141"/>
    </source>
</evidence>
<accession>A0ABP6PX97</accession>
<feature type="transmembrane region" description="Helical" evidence="9">
    <location>
        <begin position="146"/>
        <end position="167"/>
    </location>
</feature>
<name>A0ABP6PX97_9ACTN</name>
<dbReference type="InterPro" id="IPR000298">
    <property type="entry name" value="Cyt_c_oxidase-like_su3"/>
</dbReference>
<dbReference type="SUPFAM" id="SSF81452">
    <property type="entry name" value="Cytochrome c oxidase subunit III-like"/>
    <property type="match status" value="1"/>
</dbReference>
<feature type="transmembrane region" description="Helical" evidence="9">
    <location>
        <begin position="77"/>
        <end position="96"/>
    </location>
</feature>
<sequence length="207" mass="23210">MTAPSPHPPSPQPPVSTTARTEAQGGDRRLPGDIDMWVMVLGDLFFFGCYFIVYMVFRAQSVEEFSAAQRHLHIGVGVVNTVVLLTSSLFAARAVIAVREGALDGARRLLWATGGCGVLFVLLKIYEWHDGLSHGRTIHDEFFSYYYVFTGLHLVHLALGLLVLGVALRELRAVGRQRPTIVEQSVLFWHMIDLLWVVIFALLYLMR</sequence>
<feature type="region of interest" description="Disordered" evidence="8">
    <location>
        <begin position="1"/>
        <end position="27"/>
    </location>
</feature>
<feature type="transmembrane region" description="Helical" evidence="9">
    <location>
        <begin position="187"/>
        <end position="206"/>
    </location>
</feature>
<dbReference type="InterPro" id="IPR013833">
    <property type="entry name" value="Cyt_c_oxidase_su3_a-hlx"/>
</dbReference>
<protein>
    <recommendedName>
        <fullName evidence="6">Cytochrome aa3 subunit 3</fullName>
    </recommendedName>
</protein>
<keyword evidence="5 9" id="KW-0472">Membrane</keyword>
<dbReference type="PROSITE" id="PS50253">
    <property type="entry name" value="COX3"/>
    <property type="match status" value="1"/>
</dbReference>
<keyword evidence="3 7" id="KW-0812">Transmembrane</keyword>
<keyword evidence="4 9" id="KW-1133">Transmembrane helix</keyword>
<proteinExistence type="inferred from homology"/>
<evidence type="ECO:0000256" key="5">
    <source>
        <dbReference type="ARBA" id="ARBA00023136"/>
    </source>
</evidence>
<feature type="transmembrane region" description="Helical" evidence="9">
    <location>
        <begin position="108"/>
        <end position="126"/>
    </location>
</feature>
<evidence type="ECO:0000313" key="12">
    <source>
        <dbReference type="Proteomes" id="UP001501237"/>
    </source>
</evidence>
<evidence type="ECO:0000313" key="11">
    <source>
        <dbReference type="EMBL" id="GAA3194345.1"/>
    </source>
</evidence>
<comment type="similarity">
    <text evidence="2 7">Belongs to the cytochrome c oxidase subunit 3 family.</text>
</comment>
<dbReference type="InterPro" id="IPR024791">
    <property type="entry name" value="Cyt_c/ubiquinol_Oxase_su3"/>
</dbReference>
<keyword evidence="12" id="KW-1185">Reference proteome</keyword>